<dbReference type="InterPro" id="IPR013854">
    <property type="entry name" value="TF_AP2_C"/>
</dbReference>
<evidence type="ECO:0000256" key="6">
    <source>
        <dbReference type="ARBA" id="ARBA00023242"/>
    </source>
</evidence>
<feature type="region of interest" description="Disordered" evidence="7">
    <location>
        <begin position="255"/>
        <end position="317"/>
    </location>
</feature>
<feature type="compositionally biased region" description="Gly residues" evidence="7">
    <location>
        <begin position="296"/>
        <end position="312"/>
    </location>
</feature>
<evidence type="ECO:0000256" key="5">
    <source>
        <dbReference type="ARBA" id="ARBA00023163"/>
    </source>
</evidence>
<organism evidence="9 10">
    <name type="scientific">Oedothorax gibbosus</name>
    <dbReference type="NCBI Taxonomy" id="931172"/>
    <lineage>
        <taxon>Eukaryota</taxon>
        <taxon>Metazoa</taxon>
        <taxon>Ecdysozoa</taxon>
        <taxon>Arthropoda</taxon>
        <taxon>Chelicerata</taxon>
        <taxon>Arachnida</taxon>
        <taxon>Araneae</taxon>
        <taxon>Araneomorphae</taxon>
        <taxon>Entelegynae</taxon>
        <taxon>Araneoidea</taxon>
        <taxon>Linyphiidae</taxon>
        <taxon>Erigoninae</taxon>
        <taxon>Oedothorax</taxon>
    </lineage>
</organism>
<evidence type="ECO:0000256" key="3">
    <source>
        <dbReference type="ARBA" id="ARBA00023015"/>
    </source>
</evidence>
<feature type="region of interest" description="Disordered" evidence="7">
    <location>
        <begin position="61"/>
        <end position="95"/>
    </location>
</feature>
<evidence type="ECO:0000256" key="2">
    <source>
        <dbReference type="ARBA" id="ARBA00007770"/>
    </source>
</evidence>
<dbReference type="EMBL" id="JAFNEN010000055">
    <property type="protein sequence ID" value="KAG8197407.1"/>
    <property type="molecule type" value="Genomic_DNA"/>
</dbReference>
<proteinExistence type="inferred from homology"/>
<keyword evidence="3" id="KW-0805">Transcription regulation</keyword>
<keyword evidence="4" id="KW-0238">DNA-binding</keyword>
<dbReference type="InterPro" id="IPR004979">
    <property type="entry name" value="TF_AP2"/>
</dbReference>
<evidence type="ECO:0000256" key="4">
    <source>
        <dbReference type="ARBA" id="ARBA00023125"/>
    </source>
</evidence>
<dbReference type="GO" id="GO:0042127">
    <property type="term" value="P:regulation of cell population proliferation"/>
    <property type="evidence" value="ECO:0007669"/>
    <property type="project" value="TreeGrafter"/>
</dbReference>
<dbReference type="Pfam" id="PF03299">
    <property type="entry name" value="TF_AP-2"/>
    <property type="match status" value="1"/>
</dbReference>
<dbReference type="PRINTS" id="PR01748">
    <property type="entry name" value="AP2TNSCPFCT"/>
</dbReference>
<feature type="compositionally biased region" description="Acidic residues" evidence="7">
    <location>
        <begin position="71"/>
        <end position="80"/>
    </location>
</feature>
<gene>
    <name evidence="9" type="ORF">JTE90_014894</name>
</gene>
<dbReference type="GO" id="GO:0000977">
    <property type="term" value="F:RNA polymerase II transcription regulatory region sequence-specific DNA binding"/>
    <property type="evidence" value="ECO:0007669"/>
    <property type="project" value="TreeGrafter"/>
</dbReference>
<sequence>MEAIKKEVIPLINGITPLGGKRSLFGMVCRRRNASGHFGGQADAELQYWIDGYHWGGNKGRKDEKALDASEGGEGEDPALPDDFRPKNSYSGRRTSRQKLHLLSLKFSFRVAHTTTLAAEVQTIPGDPPRDSWDMLMAQLQHHEMKGGKEGEVAVTPFSPTQAVAAKTGRSQFSLPYDAEERRDLVSGHAASLGPITSIGSVGSTATFSSTPRLTHTPTSADFQPPYFPPPYNHLPQQQLDFHDPYSHLNSLAAQHPQHHQYHQLHPPPPVPPGQRTAGHGVRRPDDEPLHPGMHLSGGGYGDRGRGDGGYGSVRRPDVLVHGGHHGLSEQDLLSLHNATLPIDDGQGGSVEDANSLFPGDHNSVIRKAAEWNYGRMWETQCRGMKPARHHHENHKDMVITGVTSPTDVFCSVPGRLSLLSSTSKYKVTVGEVQRRLSPPECLNASLLGGVLRRAKSKNGGRSLREKLEKIGLNLPAGRRKAANVTLLTSLVEGEAIHLARDFGYVCETEFPSRQVGEYLCRNHSDPSELYRRKELFLATKQIMKEFVDLLNQDRSPLCNTRPQNILEPNIQRHLTHFSLITHGFGSPAIVAALTAVQNFMNESLKYLEKQLNTYQSSGVVPSDTKKEDQKK</sequence>
<comment type="similarity">
    <text evidence="2">Belongs to the AP-2 family.</text>
</comment>
<protein>
    <recommendedName>
        <fullName evidence="8">Transcription factor AP-2 C-terminal domain-containing protein</fullName>
    </recommendedName>
</protein>
<evidence type="ECO:0000313" key="9">
    <source>
        <dbReference type="EMBL" id="KAG8197407.1"/>
    </source>
</evidence>
<keyword evidence="6" id="KW-0539">Nucleus</keyword>
<evidence type="ECO:0000259" key="8">
    <source>
        <dbReference type="Pfam" id="PF03299"/>
    </source>
</evidence>
<evidence type="ECO:0000256" key="1">
    <source>
        <dbReference type="ARBA" id="ARBA00004123"/>
    </source>
</evidence>
<dbReference type="PANTHER" id="PTHR10812:SF17">
    <property type="entry name" value="TRANSCRIPTION FACTOR AP-2, ISOFORM D"/>
    <property type="match status" value="1"/>
</dbReference>
<keyword evidence="5" id="KW-0804">Transcription</keyword>
<feature type="domain" description="Transcription factor AP-2 C-terminal" evidence="8">
    <location>
        <begin position="410"/>
        <end position="603"/>
    </location>
</feature>
<reference evidence="9 10" key="1">
    <citation type="journal article" date="2022" name="Nat. Ecol. Evol.">
        <title>A masculinizing supergene underlies an exaggerated male reproductive morph in a spider.</title>
        <authorList>
            <person name="Hendrickx F."/>
            <person name="De Corte Z."/>
            <person name="Sonet G."/>
            <person name="Van Belleghem S.M."/>
            <person name="Kostlbacher S."/>
            <person name="Vangestel C."/>
        </authorList>
    </citation>
    <scope>NUCLEOTIDE SEQUENCE [LARGE SCALE GENOMIC DNA]</scope>
    <source>
        <strain evidence="9">W744_W776</strain>
    </source>
</reference>
<evidence type="ECO:0000256" key="7">
    <source>
        <dbReference type="SAM" id="MobiDB-lite"/>
    </source>
</evidence>
<comment type="subcellular location">
    <subcellularLocation>
        <location evidence="1">Nucleus</location>
    </subcellularLocation>
</comment>
<dbReference type="GO" id="GO:0005634">
    <property type="term" value="C:nucleus"/>
    <property type="evidence" value="ECO:0007669"/>
    <property type="project" value="UniProtKB-SubCell"/>
</dbReference>
<name>A0AAV6VL58_9ARAC</name>
<evidence type="ECO:0000313" key="10">
    <source>
        <dbReference type="Proteomes" id="UP000827092"/>
    </source>
</evidence>
<dbReference type="GO" id="GO:0000981">
    <property type="term" value="F:DNA-binding transcription factor activity, RNA polymerase II-specific"/>
    <property type="evidence" value="ECO:0007669"/>
    <property type="project" value="TreeGrafter"/>
</dbReference>
<comment type="caution">
    <text evidence="9">The sequence shown here is derived from an EMBL/GenBank/DDBJ whole genome shotgun (WGS) entry which is preliminary data.</text>
</comment>
<dbReference type="PANTHER" id="PTHR10812">
    <property type="entry name" value="TRANSCRIPTION FACTOR AP-2"/>
    <property type="match status" value="1"/>
</dbReference>
<accession>A0AAV6VL58</accession>
<dbReference type="Proteomes" id="UP000827092">
    <property type="component" value="Unassembled WGS sequence"/>
</dbReference>
<keyword evidence="10" id="KW-1185">Reference proteome</keyword>
<dbReference type="AlphaFoldDB" id="A0AAV6VL58"/>